<dbReference type="AlphaFoldDB" id="A0A3P7GND9"/>
<evidence type="ECO:0000313" key="1">
    <source>
        <dbReference type="EMBL" id="VDM23355.1"/>
    </source>
</evidence>
<dbReference type="EMBL" id="UYWW01013344">
    <property type="protein sequence ID" value="VDM23355.1"/>
    <property type="molecule type" value="Genomic_DNA"/>
</dbReference>
<keyword evidence="2" id="KW-1185">Reference proteome</keyword>
<name>A0A3P7GND9_WUCBA</name>
<proteinExistence type="predicted"/>
<sequence length="69" mass="7497">MFLMVGDLLMTSKAYCPGLLLAYSLVSRDCCNGTVQVNSAAAMLHVLSATDFGSFENRWVISVMCSLEN</sequence>
<evidence type="ECO:0000313" key="2">
    <source>
        <dbReference type="Proteomes" id="UP000270924"/>
    </source>
</evidence>
<reference evidence="1 2" key="1">
    <citation type="submission" date="2018-11" db="EMBL/GenBank/DDBJ databases">
        <authorList>
            <consortium name="Pathogen Informatics"/>
        </authorList>
    </citation>
    <scope>NUCLEOTIDE SEQUENCE [LARGE SCALE GENOMIC DNA]</scope>
</reference>
<accession>A0A3P7GND9</accession>
<protein>
    <submittedName>
        <fullName evidence="1">Uncharacterized protein</fullName>
    </submittedName>
</protein>
<dbReference type="InParanoid" id="A0A3P7GND9"/>
<gene>
    <name evidence="1" type="ORF">WBA_LOCUS12955</name>
</gene>
<organism evidence="1 2">
    <name type="scientific">Wuchereria bancrofti</name>
    <dbReference type="NCBI Taxonomy" id="6293"/>
    <lineage>
        <taxon>Eukaryota</taxon>
        <taxon>Metazoa</taxon>
        <taxon>Ecdysozoa</taxon>
        <taxon>Nematoda</taxon>
        <taxon>Chromadorea</taxon>
        <taxon>Rhabditida</taxon>
        <taxon>Spirurina</taxon>
        <taxon>Spiruromorpha</taxon>
        <taxon>Filarioidea</taxon>
        <taxon>Onchocercidae</taxon>
        <taxon>Wuchereria</taxon>
    </lineage>
</organism>
<dbReference type="Proteomes" id="UP000270924">
    <property type="component" value="Unassembled WGS sequence"/>
</dbReference>